<accession>A0A4P6YRW5</accession>
<evidence type="ECO:0000313" key="1">
    <source>
        <dbReference type="EMBL" id="QBO35376.1"/>
    </source>
</evidence>
<gene>
    <name evidence="1" type="ORF">EQG49_02290</name>
</gene>
<protein>
    <submittedName>
        <fullName evidence="1">Uncharacterized protein</fullName>
    </submittedName>
</protein>
<evidence type="ECO:0000313" key="2">
    <source>
        <dbReference type="Proteomes" id="UP000292886"/>
    </source>
</evidence>
<name>A0A4P6YRW5_9LACO</name>
<proteinExistence type="predicted"/>
<reference evidence="2" key="1">
    <citation type="submission" date="2019-03" db="EMBL/GenBank/DDBJ databases">
        <title>Weissella sp. 26KH-42 Genome sequencing.</title>
        <authorList>
            <person name="Heo J."/>
            <person name="Kim S.-J."/>
            <person name="Kim J.-S."/>
            <person name="Hong S.-B."/>
            <person name="Kwon S.-W."/>
        </authorList>
    </citation>
    <scope>NUCLEOTIDE SEQUENCE [LARGE SCALE GENOMIC DNA]</scope>
    <source>
        <strain evidence="2">26KH-42</strain>
    </source>
</reference>
<dbReference type="AlphaFoldDB" id="A0A4P6YRW5"/>
<dbReference type="Proteomes" id="UP000292886">
    <property type="component" value="Chromosome"/>
</dbReference>
<dbReference type="RefSeq" id="WP_133362456.1">
    <property type="nucleotide sequence ID" value="NZ_CP037940.1"/>
</dbReference>
<organism evidence="1 2">
    <name type="scientific">Periweissella cryptocerci</name>
    <dbReference type="NCBI Taxonomy" id="2506420"/>
    <lineage>
        <taxon>Bacteria</taxon>
        <taxon>Bacillati</taxon>
        <taxon>Bacillota</taxon>
        <taxon>Bacilli</taxon>
        <taxon>Lactobacillales</taxon>
        <taxon>Lactobacillaceae</taxon>
        <taxon>Periweissella</taxon>
    </lineage>
</organism>
<keyword evidence="2" id="KW-1185">Reference proteome</keyword>
<dbReference type="OrthoDB" id="2242465at2"/>
<dbReference type="KEGG" id="wei:EQG49_02290"/>
<sequence>MLEDLYPIAVESGIPVDKFWELTYGELMVQLEANRNREMRKLQMQAMMDYKQAQLNMYTNAPNEMPKIHEHYPFVEQPEEPKSVEGLEGWQLMKQQIEARAKQISNK</sequence>
<dbReference type="EMBL" id="CP037940">
    <property type="protein sequence ID" value="QBO35376.1"/>
    <property type="molecule type" value="Genomic_DNA"/>
</dbReference>